<evidence type="ECO:0000313" key="1">
    <source>
        <dbReference type="EMBL" id="UXD22778.1"/>
    </source>
</evidence>
<dbReference type="EMBL" id="CP006868">
    <property type="protein sequence ID" value="UXD22778.1"/>
    <property type="molecule type" value="Genomic_DNA"/>
</dbReference>
<dbReference type="Proteomes" id="UP001063698">
    <property type="component" value="Chromosome"/>
</dbReference>
<dbReference type="AlphaFoldDB" id="A0A977KBX4"/>
<protein>
    <submittedName>
        <fullName evidence="1">Uncharacterized protein</fullName>
    </submittedName>
</protein>
<dbReference type="KEGG" id="ipc:IPA_08165"/>
<keyword evidence="2" id="KW-1185">Reference proteome</keyword>
<gene>
    <name evidence="1" type="ORF">IPA_08165</name>
</gene>
<proteinExistence type="predicted"/>
<sequence length="109" mass="12375">MHPLQAAITFLLFLATVIVLLTAFQASTEVIPDLDVLAEPVYYEGKKRRLVEAMVEEVEKMEKKGIRGLVARFLLKNAREYLKFNIWGAAALESSRAYRILKSSRTTSE</sequence>
<evidence type="ECO:0000313" key="2">
    <source>
        <dbReference type="Proteomes" id="UP001063698"/>
    </source>
</evidence>
<accession>A0A977KBX4</accession>
<reference evidence="1" key="1">
    <citation type="submission" date="2013-11" db="EMBL/GenBank/DDBJ databases">
        <title>Comparative genomics of Ignicoccus.</title>
        <authorList>
            <person name="Podar M."/>
        </authorList>
    </citation>
    <scope>NUCLEOTIDE SEQUENCE</scope>
    <source>
        <strain evidence="1">DSM 13166</strain>
    </source>
</reference>
<organism evidence="1 2">
    <name type="scientific">Ignicoccus pacificus DSM 13166</name>
    <dbReference type="NCBI Taxonomy" id="940294"/>
    <lineage>
        <taxon>Archaea</taxon>
        <taxon>Thermoproteota</taxon>
        <taxon>Thermoprotei</taxon>
        <taxon>Desulfurococcales</taxon>
        <taxon>Desulfurococcaceae</taxon>
        <taxon>Ignicoccus</taxon>
    </lineage>
</organism>
<name>A0A977KBX4_9CREN</name>